<accession>A0A0V0R2K3</accession>
<keyword evidence="2" id="KW-1133">Transmembrane helix</keyword>
<reference evidence="3 4" key="1">
    <citation type="journal article" date="2015" name="Sci. Rep.">
        <title>Genome of the facultative scuticociliatosis pathogen Pseudocohnilembus persalinus provides insight into its virulence through horizontal gene transfer.</title>
        <authorList>
            <person name="Xiong J."/>
            <person name="Wang G."/>
            <person name="Cheng J."/>
            <person name="Tian M."/>
            <person name="Pan X."/>
            <person name="Warren A."/>
            <person name="Jiang C."/>
            <person name="Yuan D."/>
            <person name="Miao W."/>
        </authorList>
    </citation>
    <scope>NUCLEOTIDE SEQUENCE [LARGE SCALE GENOMIC DNA]</scope>
    <source>
        <strain evidence="3">36N120E</strain>
    </source>
</reference>
<feature type="region of interest" description="Disordered" evidence="1">
    <location>
        <begin position="520"/>
        <end position="545"/>
    </location>
</feature>
<feature type="region of interest" description="Disordered" evidence="1">
    <location>
        <begin position="284"/>
        <end position="307"/>
    </location>
</feature>
<feature type="region of interest" description="Disordered" evidence="1">
    <location>
        <begin position="456"/>
        <end position="501"/>
    </location>
</feature>
<evidence type="ECO:0000256" key="1">
    <source>
        <dbReference type="SAM" id="MobiDB-lite"/>
    </source>
</evidence>
<feature type="transmembrane region" description="Helical" evidence="2">
    <location>
        <begin position="776"/>
        <end position="799"/>
    </location>
</feature>
<sequence length="844" mass="99419">MSLVKQKNYSHIQISTENVFFNVYDKKIGQMTIQLVESSQSKRIDFYQTPFQWMKRRHPISKELFFPDKNNFGFFSIVNKTLKSSTQATNYTKLDQINQRSKISNVRPRKKSLKTIFNSEVNSSISLSNSKQNEQSYIDQMTTNIFKQNPIDLNEDPSLFKQFLTDFTLKKYSMTTGGQPVIFYGIEIFNVKKLSRNANHDLQSEGEIGTYQELDYETDNQNVPKQRFSLIQMLRNRRTSQASSNQKLTVKTIQTSKQELQNKEQKQHNSSNHIHLQMPSTLLENKSESQKKNQNQNQIGESLNQVNKPKKNIKLGWVQRIQEKQRLIDEQKKAQQIQENTINNVVNDQKQQNVKDFISMKNIDYNEKEIDMQDFKQPKSHKIFSLDNSPKISALKNNLQVQKNEMDESSVMNSSQNMQKSQQSFFGKNKKSVSKNEMVLKGLKFLVDIGLKSLNHQQQRSSKALSKVLSQKKKARDSDDLKTQANKFGTNNNYEYSDYENENNGKRNINQLLQKIKNKQNGVNEEEDEEEQNLIDSQSYSSTGDKLSKLSSKFQYYNDFIKSESLTKSFLFVKFLKWAEFIFIICSTVILYLLVQHIFDKNYESIEKARIFNKVVSYYGSFQTIQYIYINVTLVSQDDISTYGFSDQTELNQYLTYNYNLLQQLGEYFYEYCQEASDNKYLIAELSTQKLSLINYETQSEDEYTVQQAFLYILNLMKIIINQELIKLSTDENYESVMEYEQNFLINFYYLEDFLEKKNDLYIQEQSDTQKSNSSLILTFLLIFNFVFIILFFLGLFFFKKFIYDLKITLSLIHSTNQDSIEQEILRINFIKDQIEQDERQKQL</sequence>
<evidence type="ECO:0000313" key="4">
    <source>
        <dbReference type="Proteomes" id="UP000054937"/>
    </source>
</evidence>
<dbReference type="AlphaFoldDB" id="A0A0V0R2K3"/>
<protein>
    <recommendedName>
        <fullName evidence="5">Transmembrane protein</fullName>
    </recommendedName>
</protein>
<dbReference type="Proteomes" id="UP000054937">
    <property type="component" value="Unassembled WGS sequence"/>
</dbReference>
<proteinExistence type="predicted"/>
<evidence type="ECO:0000313" key="3">
    <source>
        <dbReference type="EMBL" id="KRX08738.1"/>
    </source>
</evidence>
<keyword evidence="2" id="KW-0812">Transmembrane</keyword>
<name>A0A0V0R2K3_PSEPJ</name>
<keyword evidence="4" id="KW-1185">Reference proteome</keyword>
<dbReference type="EMBL" id="LDAU01000058">
    <property type="protein sequence ID" value="KRX08738.1"/>
    <property type="molecule type" value="Genomic_DNA"/>
</dbReference>
<comment type="caution">
    <text evidence="3">The sequence shown here is derived from an EMBL/GenBank/DDBJ whole genome shotgun (WGS) entry which is preliminary data.</text>
</comment>
<feature type="transmembrane region" description="Helical" evidence="2">
    <location>
        <begin position="575"/>
        <end position="595"/>
    </location>
</feature>
<evidence type="ECO:0000256" key="2">
    <source>
        <dbReference type="SAM" id="Phobius"/>
    </source>
</evidence>
<organism evidence="3 4">
    <name type="scientific">Pseudocohnilembus persalinus</name>
    <name type="common">Ciliate</name>
    <dbReference type="NCBI Taxonomy" id="266149"/>
    <lineage>
        <taxon>Eukaryota</taxon>
        <taxon>Sar</taxon>
        <taxon>Alveolata</taxon>
        <taxon>Ciliophora</taxon>
        <taxon>Intramacronucleata</taxon>
        <taxon>Oligohymenophorea</taxon>
        <taxon>Scuticociliatia</taxon>
        <taxon>Philasterida</taxon>
        <taxon>Pseudocohnilembidae</taxon>
        <taxon>Pseudocohnilembus</taxon>
    </lineage>
</organism>
<feature type="compositionally biased region" description="Acidic residues" evidence="1">
    <location>
        <begin position="524"/>
        <end position="533"/>
    </location>
</feature>
<dbReference type="InParanoid" id="A0A0V0R2K3"/>
<gene>
    <name evidence="3" type="ORF">PPERSA_08049</name>
</gene>
<feature type="compositionally biased region" description="Polar residues" evidence="1">
    <location>
        <begin position="534"/>
        <end position="545"/>
    </location>
</feature>
<keyword evidence="2" id="KW-0472">Membrane</keyword>
<evidence type="ECO:0008006" key="5">
    <source>
        <dbReference type="Google" id="ProtNLM"/>
    </source>
</evidence>